<evidence type="ECO:0000313" key="4">
    <source>
        <dbReference type="Proteomes" id="UP000076128"/>
    </source>
</evidence>
<dbReference type="Pfam" id="PF03938">
    <property type="entry name" value="OmpH"/>
    <property type="match status" value="1"/>
</dbReference>
<dbReference type="SUPFAM" id="SSF111384">
    <property type="entry name" value="OmpH-like"/>
    <property type="match status" value="1"/>
</dbReference>
<protein>
    <submittedName>
        <fullName evidence="3">Outer membrane chaperone Skp family protein</fullName>
    </submittedName>
</protein>
<dbReference type="SMART" id="SM00935">
    <property type="entry name" value="OmpH"/>
    <property type="match status" value="1"/>
</dbReference>
<dbReference type="Proteomes" id="UP000076128">
    <property type="component" value="Chromosome"/>
</dbReference>
<organism evidence="3 4">
    <name type="scientific">Frigidibacter mobilis</name>
    <dbReference type="NCBI Taxonomy" id="1335048"/>
    <lineage>
        <taxon>Bacteria</taxon>
        <taxon>Pseudomonadati</taxon>
        <taxon>Pseudomonadota</taxon>
        <taxon>Alphaproteobacteria</taxon>
        <taxon>Rhodobacterales</taxon>
        <taxon>Paracoccaceae</taxon>
        <taxon>Frigidibacter</taxon>
    </lineage>
</organism>
<gene>
    <name evidence="3" type="ORF">AKL17_1930</name>
</gene>
<dbReference type="EMBL" id="CP012661">
    <property type="protein sequence ID" value="AMY69179.1"/>
    <property type="molecule type" value="Genomic_DNA"/>
</dbReference>
<dbReference type="KEGG" id="daa:AKL17_1930"/>
<feature type="chain" id="PRO_5007822908" evidence="2">
    <location>
        <begin position="33"/>
        <end position="235"/>
    </location>
</feature>
<dbReference type="InterPro" id="IPR005632">
    <property type="entry name" value="Chaperone_Skp"/>
</dbReference>
<evidence type="ECO:0000256" key="1">
    <source>
        <dbReference type="SAM" id="MobiDB-lite"/>
    </source>
</evidence>
<proteinExistence type="predicted"/>
<dbReference type="Gene3D" id="3.30.910.20">
    <property type="entry name" value="Skp domain"/>
    <property type="match status" value="1"/>
</dbReference>
<keyword evidence="2" id="KW-0732">Signal</keyword>
<feature type="region of interest" description="Disordered" evidence="1">
    <location>
        <begin position="211"/>
        <end position="235"/>
    </location>
</feature>
<keyword evidence="4" id="KW-1185">Reference proteome</keyword>
<reference evidence="3 4" key="1">
    <citation type="submission" date="2015-09" db="EMBL/GenBank/DDBJ databases">
        <title>Complete genome sequence of Defluviimonas alba cai42t isolated from an oilfield in Xinjiang.</title>
        <authorList>
            <person name="Geng S."/>
            <person name="Pan X."/>
            <person name="Wu X."/>
        </authorList>
    </citation>
    <scope>NUCLEOTIDE SEQUENCE [LARGE SCALE GENOMIC DNA]</scope>
    <source>
        <strain evidence="4">cai42</strain>
    </source>
</reference>
<feature type="signal peptide" evidence="2">
    <location>
        <begin position="1"/>
        <end position="32"/>
    </location>
</feature>
<evidence type="ECO:0000313" key="3">
    <source>
        <dbReference type="EMBL" id="AMY69179.1"/>
    </source>
</evidence>
<dbReference type="GO" id="GO:0051082">
    <property type="term" value="F:unfolded protein binding"/>
    <property type="evidence" value="ECO:0007669"/>
    <property type="project" value="InterPro"/>
</dbReference>
<evidence type="ECO:0000256" key="2">
    <source>
        <dbReference type="SAM" id="SignalP"/>
    </source>
</evidence>
<dbReference type="STRING" id="1335048.AKL17_1930"/>
<dbReference type="OrthoDB" id="7868372at2"/>
<dbReference type="AlphaFoldDB" id="A0A161GWK0"/>
<feature type="region of interest" description="Disordered" evidence="1">
    <location>
        <begin position="41"/>
        <end position="61"/>
    </location>
</feature>
<accession>A0A161GWK0</accession>
<name>A0A161GWK0_9RHOB</name>
<dbReference type="InterPro" id="IPR024930">
    <property type="entry name" value="Skp_dom_sf"/>
</dbReference>
<sequence length="235" mass="24623">MRGGGQRAMARLAQGCCTLTLALLLAAGAAPAQEGPAPEFGLGASGRAVTGQPATSFPTGTAVPQVPILTLNDEELFEQSAWGTRAEAEIDVAAAGLAAENRRIEAQLLAEEKSLTDRRPSMDPAAFRAEADAFDQRVTGIRRAQDLKARAILRLRDAERRAFFTAAAPILSEVMRRHGAVAILNARAISLADSQIDVTDEMVALADQRLGPGEAPEISDAIEAEGEGAPARAAD</sequence>